<name>A0ABW3QEX4_9BACT</name>
<organism evidence="2 3">
    <name type="scientific">Larkinella insperata</name>
    <dbReference type="NCBI Taxonomy" id="332158"/>
    <lineage>
        <taxon>Bacteria</taxon>
        <taxon>Pseudomonadati</taxon>
        <taxon>Bacteroidota</taxon>
        <taxon>Cytophagia</taxon>
        <taxon>Cytophagales</taxon>
        <taxon>Spirosomataceae</taxon>
        <taxon>Larkinella</taxon>
    </lineage>
</organism>
<dbReference type="InterPro" id="IPR027417">
    <property type="entry name" value="P-loop_NTPase"/>
</dbReference>
<feature type="region of interest" description="Disordered" evidence="1">
    <location>
        <begin position="514"/>
        <end position="539"/>
    </location>
</feature>
<dbReference type="Gene3D" id="3.40.50.300">
    <property type="entry name" value="P-loop containing nucleotide triphosphate hydrolases"/>
    <property type="match status" value="1"/>
</dbReference>
<gene>
    <name evidence="2" type="ORF">ACFQ4C_18030</name>
</gene>
<sequence length="569" mass="65258">MTKALSKINPSLVHVNQSDDVDGVLSEQEIRELHFNYLQLIALLIRAQYTTCVAGRGTGKSEGVLAPYVHDLVNEMPRGSFVCVGTTYIQLLDRTLPALWNGLQRMGYQRDVDYWVRRFPDKKFKLDLPHNCPLDPQHSIFIRNGNTVSVLRLVGQDRPGTANGLSVNAIFGDEAKFLNKEKLDSEVMAINRGENERFGHSALHHSTMFTTDMPTTKSSRWILDAEKECNKPHHQEAIKLILAVQLEIYKEKQKLAKRPGNVSAQLRIKKYEGMLRELRVGLVHFAEASSFANIHALGFQYFKTLFRTLRPSYWKANVLNIRVKGVQDGFYPHLRDELHYYDSVDYGFVDNHFGEKGFNDCRKDADIDHDQPLTIGMDYGSSFNCMVVGQRVGREVRYLKIFYAPGEKKIQSVVQEFCDYYRYFYKKRVKYVFNHTAIGTDGKSDVTYADEVIKVLKDNGWHVTEIYTGQTESHMGRYLAWGVALSEEDDRFPRQRFNRENTHVMVDAMHDAGTKDGGRDGFKKDKTDEGKKEIDQSTTTHLTDACDEVFWQLTVEETGLKDMLPMATN</sequence>
<feature type="compositionally biased region" description="Basic and acidic residues" evidence="1">
    <location>
        <begin position="514"/>
        <end position="535"/>
    </location>
</feature>
<proteinExistence type="predicted"/>
<evidence type="ECO:0000313" key="2">
    <source>
        <dbReference type="EMBL" id="MFD1143031.1"/>
    </source>
</evidence>
<reference evidence="3" key="1">
    <citation type="journal article" date="2019" name="Int. J. Syst. Evol. Microbiol.">
        <title>The Global Catalogue of Microorganisms (GCM) 10K type strain sequencing project: providing services to taxonomists for standard genome sequencing and annotation.</title>
        <authorList>
            <consortium name="The Broad Institute Genomics Platform"/>
            <consortium name="The Broad Institute Genome Sequencing Center for Infectious Disease"/>
            <person name="Wu L."/>
            <person name="Ma J."/>
        </authorList>
    </citation>
    <scope>NUCLEOTIDE SEQUENCE [LARGE SCALE GENOMIC DNA]</scope>
    <source>
        <strain evidence="3">CCUG 55608</strain>
    </source>
</reference>
<evidence type="ECO:0000313" key="3">
    <source>
        <dbReference type="Proteomes" id="UP001597116"/>
    </source>
</evidence>
<dbReference type="RefSeq" id="WP_265990864.1">
    <property type="nucleotide sequence ID" value="NZ_CP110973.1"/>
</dbReference>
<keyword evidence="3" id="KW-1185">Reference proteome</keyword>
<dbReference type="Proteomes" id="UP001597116">
    <property type="component" value="Unassembled WGS sequence"/>
</dbReference>
<dbReference type="EMBL" id="JBHTLP010000011">
    <property type="protein sequence ID" value="MFD1143031.1"/>
    <property type="molecule type" value="Genomic_DNA"/>
</dbReference>
<evidence type="ECO:0000256" key="1">
    <source>
        <dbReference type="SAM" id="MobiDB-lite"/>
    </source>
</evidence>
<protein>
    <submittedName>
        <fullName evidence="2">Uncharacterized protein</fullName>
    </submittedName>
</protein>
<comment type="caution">
    <text evidence="2">The sequence shown here is derived from an EMBL/GenBank/DDBJ whole genome shotgun (WGS) entry which is preliminary data.</text>
</comment>
<accession>A0ABW3QEX4</accession>